<feature type="region of interest" description="Disordered" evidence="1">
    <location>
        <begin position="205"/>
        <end position="244"/>
    </location>
</feature>
<dbReference type="KEGG" id="ptm:GSPATT00005662001"/>
<dbReference type="Proteomes" id="UP000000600">
    <property type="component" value="Unassembled WGS sequence"/>
</dbReference>
<dbReference type="GeneID" id="5015598"/>
<dbReference type="eggNOG" id="ENOG502SVUB">
    <property type="taxonomic scope" value="Eukaryota"/>
</dbReference>
<dbReference type="HOGENOM" id="CLU_742851_0_0_1"/>
<dbReference type="AlphaFoldDB" id="A0BV49"/>
<dbReference type="InParanoid" id="A0BV49"/>
<evidence type="ECO:0000313" key="2">
    <source>
        <dbReference type="EMBL" id="CAK62416.1"/>
    </source>
</evidence>
<accession>A0BV49</accession>
<evidence type="ECO:0000256" key="1">
    <source>
        <dbReference type="SAM" id="MobiDB-lite"/>
    </source>
</evidence>
<dbReference type="RefSeq" id="XP_001429814.1">
    <property type="nucleotide sequence ID" value="XM_001429777.1"/>
</dbReference>
<keyword evidence="3" id="KW-1185">Reference proteome</keyword>
<organism evidence="2 3">
    <name type="scientific">Paramecium tetraurelia</name>
    <dbReference type="NCBI Taxonomy" id="5888"/>
    <lineage>
        <taxon>Eukaryota</taxon>
        <taxon>Sar</taxon>
        <taxon>Alveolata</taxon>
        <taxon>Ciliophora</taxon>
        <taxon>Intramacronucleata</taxon>
        <taxon>Oligohymenophorea</taxon>
        <taxon>Peniculida</taxon>
        <taxon>Parameciidae</taxon>
        <taxon>Paramecium</taxon>
    </lineage>
</organism>
<reference evidence="2 3" key="1">
    <citation type="journal article" date="2006" name="Nature">
        <title>Global trends of whole-genome duplications revealed by the ciliate Paramecium tetraurelia.</title>
        <authorList>
            <consortium name="Genoscope"/>
            <person name="Aury J.-M."/>
            <person name="Jaillon O."/>
            <person name="Duret L."/>
            <person name="Noel B."/>
            <person name="Jubin C."/>
            <person name="Porcel B.M."/>
            <person name="Segurens B."/>
            <person name="Daubin V."/>
            <person name="Anthouard V."/>
            <person name="Aiach N."/>
            <person name="Arnaiz O."/>
            <person name="Billaut A."/>
            <person name="Beisson J."/>
            <person name="Blanc I."/>
            <person name="Bouhouche K."/>
            <person name="Camara F."/>
            <person name="Duharcourt S."/>
            <person name="Guigo R."/>
            <person name="Gogendeau D."/>
            <person name="Katinka M."/>
            <person name="Keller A.-M."/>
            <person name="Kissmehl R."/>
            <person name="Klotz C."/>
            <person name="Koll F."/>
            <person name="Le Moue A."/>
            <person name="Lepere C."/>
            <person name="Malinsky S."/>
            <person name="Nowacki M."/>
            <person name="Nowak J.K."/>
            <person name="Plattner H."/>
            <person name="Poulain J."/>
            <person name="Ruiz F."/>
            <person name="Serrano V."/>
            <person name="Zagulski M."/>
            <person name="Dessen P."/>
            <person name="Betermier M."/>
            <person name="Weissenbach J."/>
            <person name="Scarpelli C."/>
            <person name="Schachter V."/>
            <person name="Sperling L."/>
            <person name="Meyer E."/>
            <person name="Cohen J."/>
            <person name="Wincker P."/>
        </authorList>
    </citation>
    <scope>NUCLEOTIDE SEQUENCE [LARGE SCALE GENOMIC DNA]</scope>
    <source>
        <strain evidence="2 3">Stock d4-2</strain>
    </source>
</reference>
<dbReference type="OMA" id="ESSICQK"/>
<gene>
    <name evidence="2" type="ORF">GSPATT00005662001</name>
</gene>
<dbReference type="EMBL" id="CT868019">
    <property type="protein sequence ID" value="CAK62416.1"/>
    <property type="molecule type" value="Genomic_DNA"/>
</dbReference>
<feature type="compositionally biased region" description="Basic residues" evidence="1">
    <location>
        <begin position="211"/>
        <end position="225"/>
    </location>
</feature>
<sequence length="365" mass="42583">MLVEISIAQIATPINNEVQLIIILALSLDIDKFIQINMTDGFMRASKSFMLQNGSKQDLCSVDVSLDPFRLIRPIAAVQTSFEKIMHYQSTDQPYSPNPYYIQYSNDGQEVCNIMNSQNRCLFNNSLEGKLWLQKPTDIQLSQVKQSTSAQPLNVSPLASQLPHVEQAQQKHVKSIKEEKHFLKEQLKFFKEDSIQSEEVLNAEESSICQKPKKKNNLRGKRHKHTSDSSESFRISRKKKTSKVNDTKNITKNYSKAIISYIFNNPELVQKIMSKHRYDDFINFLKNKKNQMTNIKQLRDLWVDGGKNSEFNRVFRIISQQFLKSQAVSYVYNSRISNTQWHLKYRFNLLRALREPENFKFIKDI</sequence>
<proteinExistence type="predicted"/>
<name>A0BV49_PARTE</name>
<evidence type="ECO:0000313" key="3">
    <source>
        <dbReference type="Proteomes" id="UP000000600"/>
    </source>
</evidence>
<protein>
    <submittedName>
        <fullName evidence="2">Uncharacterized protein</fullName>
    </submittedName>
</protein>
<dbReference type="OrthoDB" id="293139at2759"/>